<dbReference type="GO" id="GO:0051537">
    <property type="term" value="F:2 iron, 2 sulfur cluster binding"/>
    <property type="evidence" value="ECO:0007669"/>
    <property type="project" value="InterPro"/>
</dbReference>
<feature type="domain" description="FAD-binding FR-type" evidence="2">
    <location>
        <begin position="102"/>
        <end position="201"/>
    </location>
</feature>
<gene>
    <name evidence="3" type="ordered locus">OCA5_c12870</name>
</gene>
<dbReference type="OrthoDB" id="9806195at2"/>
<organism evidence="3 4">
    <name type="scientific">Afipia carboxidovorans (strain ATCC 49405 / DSM 1227 / KCTC 32145 / OM5)</name>
    <name type="common">Oligotropha carboxidovorans</name>
    <dbReference type="NCBI Taxonomy" id="504832"/>
    <lineage>
        <taxon>Bacteria</taxon>
        <taxon>Pseudomonadati</taxon>
        <taxon>Pseudomonadota</taxon>
        <taxon>Alphaproteobacteria</taxon>
        <taxon>Hyphomicrobiales</taxon>
        <taxon>Nitrobacteraceae</taxon>
        <taxon>Afipia</taxon>
    </lineage>
</organism>
<evidence type="ECO:0000313" key="4">
    <source>
        <dbReference type="Proteomes" id="UP000007730"/>
    </source>
</evidence>
<dbReference type="EMBL" id="CP002826">
    <property type="protein sequence ID" value="AEI06003.1"/>
    <property type="molecule type" value="Genomic_DNA"/>
</dbReference>
<dbReference type="Gene3D" id="3.40.50.80">
    <property type="entry name" value="Nucleotide-binding domain of ferredoxin-NADP reductase (FNR) module"/>
    <property type="match status" value="1"/>
</dbReference>
<dbReference type="STRING" id="504832.OCA5_c12870"/>
<dbReference type="InterPro" id="IPR001041">
    <property type="entry name" value="2Fe-2S_ferredoxin-type"/>
</dbReference>
<dbReference type="RefSeq" id="WP_012563926.1">
    <property type="nucleotide sequence ID" value="NC_011386.1"/>
</dbReference>
<evidence type="ECO:0000313" key="3">
    <source>
        <dbReference type="EMBL" id="AEI06003.1"/>
    </source>
</evidence>
<dbReference type="PANTHER" id="PTHR47354:SF5">
    <property type="entry name" value="PROTEIN RFBI"/>
    <property type="match status" value="1"/>
</dbReference>
<dbReference type="SUPFAM" id="SSF63380">
    <property type="entry name" value="Riboflavin synthase domain-like"/>
    <property type="match status" value="1"/>
</dbReference>
<dbReference type="InterPro" id="IPR039261">
    <property type="entry name" value="FNR_nucleotide-bd"/>
</dbReference>
<dbReference type="PROSITE" id="PS00197">
    <property type="entry name" value="2FE2S_FER_1"/>
    <property type="match status" value="1"/>
</dbReference>
<dbReference type="InterPro" id="IPR017927">
    <property type="entry name" value="FAD-bd_FR_type"/>
</dbReference>
<protein>
    <submittedName>
        <fullName evidence="3">FAD/NAD(P)-dependent oxidoreductase</fullName>
    </submittedName>
</protein>
<dbReference type="Gene3D" id="3.10.20.30">
    <property type="match status" value="1"/>
</dbReference>
<dbReference type="HOGENOM" id="CLU_003827_7_0_5"/>
<dbReference type="SUPFAM" id="SSF52343">
    <property type="entry name" value="Ferredoxin reductase-like, C-terminal NADP-linked domain"/>
    <property type="match status" value="1"/>
</dbReference>
<dbReference type="InterPro" id="IPR017938">
    <property type="entry name" value="Riboflavin_synthase-like_b-brl"/>
</dbReference>
<dbReference type="Proteomes" id="UP000007730">
    <property type="component" value="Chromosome"/>
</dbReference>
<dbReference type="PANTHER" id="PTHR47354">
    <property type="entry name" value="NADH OXIDOREDUCTASE HCR"/>
    <property type="match status" value="1"/>
</dbReference>
<accession>B6JH21</accession>
<dbReference type="PROSITE" id="PS51384">
    <property type="entry name" value="FAD_FR"/>
    <property type="match status" value="1"/>
</dbReference>
<dbReference type="PRINTS" id="PR00410">
    <property type="entry name" value="PHEHYDRXLASE"/>
</dbReference>
<keyword evidence="4" id="KW-1185">Reference proteome</keyword>
<dbReference type="CDD" id="cd00207">
    <property type="entry name" value="fer2"/>
    <property type="match status" value="1"/>
</dbReference>
<dbReference type="CDD" id="cd06190">
    <property type="entry name" value="T4MO_e_transfer_like"/>
    <property type="match status" value="1"/>
</dbReference>
<name>B6JH21_AFIC5</name>
<dbReference type="KEGG" id="ocg:OCA5_c12870"/>
<reference evidence="3 4" key="1">
    <citation type="journal article" date="2011" name="J. Bacteriol.">
        <title>Complete genome sequences of the chemolithoautotrophic Oligotropha carboxidovorans strains OM4 and OM5.</title>
        <authorList>
            <person name="Volland S."/>
            <person name="Rachinger M."/>
            <person name="Strittmatter A."/>
            <person name="Daniel R."/>
            <person name="Gottschalk G."/>
            <person name="Meyer O."/>
        </authorList>
    </citation>
    <scope>NUCLEOTIDE SEQUENCE [LARGE SCALE GENOMIC DNA]</scope>
    <source>
        <strain evidence="4">ATCC 49405 / DSM 1227 / KCTC 32145 / OM5</strain>
    </source>
</reference>
<feature type="domain" description="2Fe-2S ferredoxin-type" evidence="1">
    <location>
        <begin position="1"/>
        <end position="94"/>
    </location>
</feature>
<dbReference type="eggNOG" id="COG0543">
    <property type="taxonomic scope" value="Bacteria"/>
</dbReference>
<dbReference type="SUPFAM" id="SSF54292">
    <property type="entry name" value="2Fe-2S ferredoxin-like"/>
    <property type="match status" value="1"/>
</dbReference>
<dbReference type="PROSITE" id="PS51085">
    <property type="entry name" value="2FE2S_FER_2"/>
    <property type="match status" value="1"/>
</dbReference>
<evidence type="ECO:0000259" key="2">
    <source>
        <dbReference type="PROSITE" id="PS51384"/>
    </source>
</evidence>
<dbReference type="Pfam" id="PF00111">
    <property type="entry name" value="Fer2"/>
    <property type="match status" value="1"/>
</dbReference>
<dbReference type="InterPro" id="IPR012675">
    <property type="entry name" value="Beta-grasp_dom_sf"/>
</dbReference>
<dbReference type="Gene3D" id="2.40.30.10">
    <property type="entry name" value="Translation factors"/>
    <property type="match status" value="1"/>
</dbReference>
<dbReference type="InterPro" id="IPR036010">
    <property type="entry name" value="2Fe-2S_ferredoxin-like_sf"/>
</dbReference>
<dbReference type="InterPro" id="IPR008333">
    <property type="entry name" value="Cbr1-like_FAD-bd_dom"/>
</dbReference>
<dbReference type="KEGG" id="oca:OCAR_6789"/>
<dbReference type="PATRIC" id="fig|504832.7.peg.1367"/>
<proteinExistence type="predicted"/>
<dbReference type="InterPro" id="IPR050415">
    <property type="entry name" value="MRET"/>
</dbReference>
<evidence type="ECO:0000259" key="1">
    <source>
        <dbReference type="PROSITE" id="PS51085"/>
    </source>
</evidence>
<dbReference type="InterPro" id="IPR006058">
    <property type="entry name" value="2Fe2S_fd_BS"/>
</dbReference>
<dbReference type="Pfam" id="PF00970">
    <property type="entry name" value="FAD_binding_6"/>
    <property type="match status" value="1"/>
</dbReference>
<sequence length="350" mass="37193">MIAVKVVDRQGQCATFSAESGQRLLQAGLASGVGLPHECATGTCGSCKATVVKGDVRRLWPEAPGAKALRSANETLLCQSAADVPVELSLRANFIPPYEPAPRETKGELSLVRELTSEVALFSIALRDPIVWQPGQFVLVSGLGIEGARGYSMTREVADPSRIDLLIRKDPSGRFSTALFDDLGRSHEVAVFGSLGRATFSCDEGRPFIAMAGGSGIAGILAILNHAMNGGHFSKHQSKLFFGLRDAASSYLLDEISAAVAASQNNLAVTVAFSNEACSPEFAARYPNINFVDGFVHDVVRAAMQSGAVPADTNPIFFVAGPPVMVNATMRMLVTECKVSPAEIRYDRFG</sequence>
<dbReference type="AlphaFoldDB" id="B6JH21"/>
<dbReference type="InterPro" id="IPR001433">
    <property type="entry name" value="OxRdtase_FAD/NAD-bd"/>
</dbReference>
<dbReference type="Pfam" id="PF00175">
    <property type="entry name" value="NAD_binding_1"/>
    <property type="match status" value="1"/>
</dbReference>
<dbReference type="GO" id="GO:0016491">
    <property type="term" value="F:oxidoreductase activity"/>
    <property type="evidence" value="ECO:0007669"/>
    <property type="project" value="InterPro"/>
</dbReference>
<dbReference type="eggNOG" id="COG0633">
    <property type="taxonomic scope" value="Bacteria"/>
</dbReference>